<dbReference type="Pfam" id="PF25183">
    <property type="entry name" value="OMP_b-brl_4"/>
    <property type="match status" value="1"/>
</dbReference>
<evidence type="ECO:0000256" key="3">
    <source>
        <dbReference type="ARBA" id="ARBA00022452"/>
    </source>
</evidence>
<name>A0A916W6S5_9BACT</name>
<gene>
    <name evidence="8" type="ORF">GCM10011507_24540</name>
</gene>
<protein>
    <recommendedName>
        <fullName evidence="7">TonB-dependent transporter Oar-like beta-barrel domain-containing protein</fullName>
    </recommendedName>
</protein>
<comment type="caution">
    <text evidence="8">The sequence shown here is derived from an EMBL/GenBank/DDBJ whole genome shotgun (WGS) entry which is preliminary data.</text>
</comment>
<dbReference type="EMBL" id="BMJB01000001">
    <property type="protein sequence ID" value="GGA72021.1"/>
    <property type="molecule type" value="Genomic_DNA"/>
</dbReference>
<evidence type="ECO:0000259" key="7">
    <source>
        <dbReference type="Pfam" id="PF25183"/>
    </source>
</evidence>
<dbReference type="GO" id="GO:0044718">
    <property type="term" value="P:siderophore transmembrane transport"/>
    <property type="evidence" value="ECO:0007669"/>
    <property type="project" value="TreeGrafter"/>
</dbReference>
<dbReference type="AlphaFoldDB" id="A0A916W6S5"/>
<sequence length="1131" mass="121452">MVALTVMVGVSLAQTSKGILAGVVRDQTGAVVPGAKIVITSELTGEVRNTLSNGEGAYRLEAVNPSTYSLHIEAAAFTALDVKGLKVTPSVVTSYDAVLQPGQVNTTVNVEANSNSINLDNGALSTSIGTTELSKVPIFSLNPVELVSTVAGAQYINQMSLNLAGAGGQYEQVEVNGARPRANNYLLDGQDINDIGLNGQAFQPQIPDMFESETVYTTSAPAEFGRAGGAVVNMVTRGGTNHYHGEAFELYSGSGLNSVDGQTRKGSMSRANKARYDQHQYGFELGGPILRDKLFAFGGTMFTRYYGNTNSPSIELPDADGYATLTSIGGPQVALLQGLLANGSYLKNYQQLTPSSQPVEQLNAGNPSGASCPAGGCIVNTAIFERPPVAQQSPDTQWFYRIDFTPTQKDSFGFRYLHDRNNFLPDIQLNTSGLPGFDGEVGGYTDLGSGNWTHIFTPTLLNEFRVSETRIAFTFAPTPDALANPLAKTFNINFTDNGMPVLGLSQNIPQGTKEDNYQYQDTVGWTIGRQSLRIGADVGRVLETLLVAQQPYGQLNFAVDNNGSGLANFLNNRLGLSGYAQIGLGPTRVDPHIWKSAYFVQDDIKLTPELTVNLGLRYDYLTEPANSLPYPGLDFSNPYAPITNVYKIQNDTNNWGPRFGFAYSPAGGGWLGGNKTVFHGGAGIFYDNSFANIAINSAQSSPNATVGTLVATATNPQGPATGLIPTIPSSLGPYSSITSGIDKNLRNPATYQFNLGFERELPAQLKLTVNYVGTRGRRLYANQQLNYLNNTTPAAVAAGNRFNTARGIINGRTNSGASEYDGLQTEVSRSVSHGLYFRATYTYSKTMDDASEIFATFNSPTSYSANLAPGGRRQDWSDSAYNFPNYFSVLYSWSPSGLHSDNSLVNALYGGFTRNFTLSGTTQLQAGPPSSFNVSGLDINHDGSTANDRPLVGNAHAAINTAGSDGLNLAPVLDQNNNPIYSGAHGTYYDQTYYYQTQAANASAAAAAAQSNQSFTPANPFKPVDTSQVHWLIPNGGAEVTPLMIGRDSYRNPGTTNWNVAVEKDIPAPWTHLESGSFVLRCEAQNVFNHNDVGIMDTNVLHIGNGNSFLNASNVRVATNRNVRFWAKFTF</sequence>
<dbReference type="PANTHER" id="PTHR30069">
    <property type="entry name" value="TONB-DEPENDENT OUTER MEMBRANE RECEPTOR"/>
    <property type="match status" value="1"/>
</dbReference>
<keyword evidence="4" id="KW-0812">Transmembrane</keyword>
<evidence type="ECO:0000313" key="8">
    <source>
        <dbReference type="EMBL" id="GGA72021.1"/>
    </source>
</evidence>
<dbReference type="Gene3D" id="2.40.170.20">
    <property type="entry name" value="TonB-dependent receptor, beta-barrel domain"/>
    <property type="match status" value="1"/>
</dbReference>
<dbReference type="Gene3D" id="2.170.130.10">
    <property type="entry name" value="TonB-dependent receptor, plug domain"/>
    <property type="match status" value="1"/>
</dbReference>
<evidence type="ECO:0000313" key="9">
    <source>
        <dbReference type="Proteomes" id="UP000648801"/>
    </source>
</evidence>
<dbReference type="InterPro" id="IPR039426">
    <property type="entry name" value="TonB-dep_rcpt-like"/>
</dbReference>
<evidence type="ECO:0000256" key="4">
    <source>
        <dbReference type="ARBA" id="ARBA00022692"/>
    </source>
</evidence>
<evidence type="ECO:0000256" key="1">
    <source>
        <dbReference type="ARBA" id="ARBA00004571"/>
    </source>
</evidence>
<feature type="domain" description="TonB-dependent transporter Oar-like beta-barrel" evidence="7">
    <location>
        <begin position="235"/>
        <end position="1109"/>
    </location>
</feature>
<keyword evidence="6" id="KW-0998">Cell outer membrane</keyword>
<keyword evidence="3" id="KW-1134">Transmembrane beta strand</keyword>
<dbReference type="Gene3D" id="2.60.40.1120">
    <property type="entry name" value="Carboxypeptidase-like, regulatory domain"/>
    <property type="match status" value="1"/>
</dbReference>
<proteinExistence type="predicted"/>
<keyword evidence="5" id="KW-0472">Membrane</keyword>
<evidence type="ECO:0000256" key="6">
    <source>
        <dbReference type="ARBA" id="ARBA00023237"/>
    </source>
</evidence>
<evidence type="ECO:0000256" key="2">
    <source>
        <dbReference type="ARBA" id="ARBA00022448"/>
    </source>
</evidence>
<dbReference type="InterPro" id="IPR036942">
    <property type="entry name" value="Beta-barrel_TonB_sf"/>
</dbReference>
<evidence type="ECO:0000256" key="5">
    <source>
        <dbReference type="ARBA" id="ARBA00023136"/>
    </source>
</evidence>
<dbReference type="Proteomes" id="UP000648801">
    <property type="component" value="Unassembled WGS sequence"/>
</dbReference>
<dbReference type="GO" id="GO:0009279">
    <property type="term" value="C:cell outer membrane"/>
    <property type="evidence" value="ECO:0007669"/>
    <property type="project" value="UniProtKB-SubCell"/>
</dbReference>
<reference evidence="8" key="2">
    <citation type="submission" date="2020-09" db="EMBL/GenBank/DDBJ databases">
        <authorList>
            <person name="Sun Q."/>
            <person name="Zhou Y."/>
        </authorList>
    </citation>
    <scope>NUCLEOTIDE SEQUENCE</scope>
    <source>
        <strain evidence="8">CGMCC 1.15447</strain>
    </source>
</reference>
<keyword evidence="9" id="KW-1185">Reference proteome</keyword>
<dbReference type="PANTHER" id="PTHR30069:SF46">
    <property type="entry name" value="OAR PROTEIN"/>
    <property type="match status" value="1"/>
</dbReference>
<keyword evidence="2" id="KW-0813">Transport</keyword>
<dbReference type="RefSeq" id="WP_229668920.1">
    <property type="nucleotide sequence ID" value="NZ_BMJB01000001.1"/>
</dbReference>
<organism evidence="8 9">
    <name type="scientific">Edaphobacter acidisoli</name>
    <dbReference type="NCBI Taxonomy" id="2040573"/>
    <lineage>
        <taxon>Bacteria</taxon>
        <taxon>Pseudomonadati</taxon>
        <taxon>Acidobacteriota</taxon>
        <taxon>Terriglobia</taxon>
        <taxon>Terriglobales</taxon>
        <taxon>Acidobacteriaceae</taxon>
        <taxon>Edaphobacter</taxon>
    </lineage>
</organism>
<reference evidence="8" key="1">
    <citation type="journal article" date="2014" name="Int. J. Syst. Evol. Microbiol.">
        <title>Complete genome sequence of Corynebacterium casei LMG S-19264T (=DSM 44701T), isolated from a smear-ripened cheese.</title>
        <authorList>
            <consortium name="US DOE Joint Genome Institute (JGI-PGF)"/>
            <person name="Walter F."/>
            <person name="Albersmeier A."/>
            <person name="Kalinowski J."/>
            <person name="Ruckert C."/>
        </authorList>
    </citation>
    <scope>NUCLEOTIDE SEQUENCE</scope>
    <source>
        <strain evidence="8">CGMCC 1.15447</strain>
    </source>
</reference>
<comment type="subcellular location">
    <subcellularLocation>
        <location evidence="1">Cell outer membrane</location>
        <topology evidence="1">Multi-pass membrane protein</topology>
    </subcellularLocation>
</comment>
<dbReference type="GO" id="GO:0015344">
    <property type="term" value="F:siderophore uptake transmembrane transporter activity"/>
    <property type="evidence" value="ECO:0007669"/>
    <property type="project" value="TreeGrafter"/>
</dbReference>
<dbReference type="InterPro" id="IPR037066">
    <property type="entry name" value="Plug_dom_sf"/>
</dbReference>
<dbReference type="Pfam" id="PF13620">
    <property type="entry name" value="CarboxypepD_reg"/>
    <property type="match status" value="1"/>
</dbReference>
<dbReference type="SUPFAM" id="SSF49464">
    <property type="entry name" value="Carboxypeptidase regulatory domain-like"/>
    <property type="match status" value="1"/>
</dbReference>
<dbReference type="InterPro" id="IPR057601">
    <property type="entry name" value="Oar-like_b-barrel"/>
</dbReference>
<dbReference type="SUPFAM" id="SSF56935">
    <property type="entry name" value="Porins"/>
    <property type="match status" value="1"/>
</dbReference>
<dbReference type="InterPro" id="IPR008969">
    <property type="entry name" value="CarboxyPept-like_regulatory"/>
</dbReference>
<accession>A0A916W6S5</accession>